<sequence length="344" mass="39255">MKLAILTYHHEPFSHRIYRENIERELVLLGIEVFPFTDDNPIPKECDLVWEPGIAGSRSPHPSLKNTQRPVVVTVHGVGPFTMSWYEIYPNLLQALRGKIQEHRTLSAWQWFWKKISAVITVSEFAAQEISSVFSIPRHMIYPVYHGIDHTIFYADGKKSDIEYPYLLHVSQYKPKKNTDRILAAYANLPEDKRPAFVAILPGYKEKKIAIKGVKLIAEECSSAELATWYRSGMGFVFPSLHETFGMPILEAMACGCPVITSNISACPEVTGDAALFVNPRSVASITSAMKHLIEDKSLRQSFRQKGLVRSQQFTWRKSAEKHLEIFEKVLAENREPKIRNEIN</sequence>
<dbReference type="PANTHER" id="PTHR46401">
    <property type="entry name" value="GLYCOSYLTRANSFERASE WBBK-RELATED"/>
    <property type="match status" value="1"/>
</dbReference>
<evidence type="ECO:0000313" key="4">
    <source>
        <dbReference type="EMBL" id="GAN32653.1"/>
    </source>
</evidence>
<gene>
    <name evidence="4" type="ORF">BROSI_A1168</name>
</gene>
<protein>
    <submittedName>
        <fullName evidence="4">Glycosyltransferase</fullName>
    </submittedName>
</protein>
<keyword evidence="1" id="KW-0808">Transferase</keyword>
<comment type="caution">
    <text evidence="4">The sequence shown here is derived from an EMBL/GenBank/DDBJ whole genome shotgun (WGS) entry which is preliminary data.</text>
</comment>
<dbReference type="InterPro" id="IPR028098">
    <property type="entry name" value="Glyco_trans_4-like_N"/>
</dbReference>
<dbReference type="CDD" id="cd03809">
    <property type="entry name" value="GT4_MtfB-like"/>
    <property type="match status" value="1"/>
</dbReference>
<dbReference type="InterPro" id="IPR001296">
    <property type="entry name" value="Glyco_trans_1"/>
</dbReference>
<evidence type="ECO:0000259" key="2">
    <source>
        <dbReference type="Pfam" id="PF00534"/>
    </source>
</evidence>
<reference evidence="5" key="1">
    <citation type="journal article" date="2015" name="Genome Announc.">
        <title>Draft Genome Sequence of an Anaerobic Ammonium-Oxidizing Bacterium, "Candidatus Brocadia sinica".</title>
        <authorList>
            <person name="Oshiki M."/>
            <person name="Shinyako-Hata K."/>
            <person name="Satoh H."/>
            <person name="Okabe S."/>
        </authorList>
    </citation>
    <scope>NUCLEOTIDE SEQUENCE [LARGE SCALE GENOMIC DNA]</scope>
    <source>
        <strain evidence="5">JPN1</strain>
    </source>
</reference>
<evidence type="ECO:0000313" key="5">
    <source>
        <dbReference type="Proteomes" id="UP000032309"/>
    </source>
</evidence>
<proteinExistence type="predicted"/>
<keyword evidence="5" id="KW-1185">Reference proteome</keyword>
<dbReference type="Proteomes" id="UP000032309">
    <property type="component" value="Unassembled WGS sequence"/>
</dbReference>
<dbReference type="RefSeq" id="WP_052562788.1">
    <property type="nucleotide sequence ID" value="NZ_BAFN01000001.1"/>
</dbReference>
<accession>A0ABQ0JVB8</accession>
<dbReference type="Gene3D" id="3.40.50.2000">
    <property type="entry name" value="Glycogen Phosphorylase B"/>
    <property type="match status" value="2"/>
</dbReference>
<feature type="domain" description="Glycosyltransferase subfamily 4-like N-terminal" evidence="3">
    <location>
        <begin position="65"/>
        <end position="150"/>
    </location>
</feature>
<feature type="domain" description="Glycosyl transferase family 1" evidence="2">
    <location>
        <begin position="163"/>
        <end position="307"/>
    </location>
</feature>
<dbReference type="PANTHER" id="PTHR46401:SF2">
    <property type="entry name" value="GLYCOSYLTRANSFERASE WBBK-RELATED"/>
    <property type="match status" value="1"/>
</dbReference>
<dbReference type="Pfam" id="PF00534">
    <property type="entry name" value="Glycos_transf_1"/>
    <property type="match status" value="1"/>
</dbReference>
<evidence type="ECO:0000256" key="1">
    <source>
        <dbReference type="ARBA" id="ARBA00022679"/>
    </source>
</evidence>
<dbReference type="Pfam" id="PF13439">
    <property type="entry name" value="Glyco_transf_4"/>
    <property type="match status" value="1"/>
</dbReference>
<dbReference type="SUPFAM" id="SSF53756">
    <property type="entry name" value="UDP-Glycosyltransferase/glycogen phosphorylase"/>
    <property type="match status" value="1"/>
</dbReference>
<name>A0ABQ0JVB8_9BACT</name>
<organism evidence="4 5">
    <name type="scientific">Candidatus Brocadia sinica JPN1</name>
    <dbReference type="NCBI Taxonomy" id="1197129"/>
    <lineage>
        <taxon>Bacteria</taxon>
        <taxon>Pseudomonadati</taxon>
        <taxon>Planctomycetota</taxon>
        <taxon>Candidatus Brocadiia</taxon>
        <taxon>Candidatus Brocadiales</taxon>
        <taxon>Candidatus Brocadiaceae</taxon>
        <taxon>Candidatus Brocadia</taxon>
    </lineage>
</organism>
<evidence type="ECO:0000259" key="3">
    <source>
        <dbReference type="Pfam" id="PF13439"/>
    </source>
</evidence>
<dbReference type="EMBL" id="BAFN01000001">
    <property type="protein sequence ID" value="GAN32653.1"/>
    <property type="molecule type" value="Genomic_DNA"/>
</dbReference>